<proteinExistence type="predicted"/>
<dbReference type="RefSeq" id="WP_179634962.1">
    <property type="nucleotide sequence ID" value="NZ_JACCFH010000001.1"/>
</dbReference>
<organism evidence="1 2">
    <name type="scientific">Sphaerotilus montanus</name>
    <dbReference type="NCBI Taxonomy" id="522889"/>
    <lineage>
        <taxon>Bacteria</taxon>
        <taxon>Pseudomonadati</taxon>
        <taxon>Pseudomonadota</taxon>
        <taxon>Betaproteobacteria</taxon>
        <taxon>Burkholderiales</taxon>
        <taxon>Sphaerotilaceae</taxon>
        <taxon>Sphaerotilus</taxon>
    </lineage>
</organism>
<keyword evidence="2" id="KW-1185">Reference proteome</keyword>
<name>A0A7Y9R0Y1_9BURK</name>
<dbReference type="Proteomes" id="UP000518288">
    <property type="component" value="Unassembled WGS sequence"/>
</dbReference>
<accession>A0A7Y9R0Y1</accession>
<reference evidence="1 2" key="1">
    <citation type="submission" date="2020-07" db="EMBL/GenBank/DDBJ databases">
        <title>Genomic Encyclopedia of Archaeal and Bacterial Type Strains, Phase II (KMG-II): from individual species to whole genera.</title>
        <authorList>
            <person name="Goeker M."/>
        </authorList>
    </citation>
    <scope>NUCLEOTIDE SEQUENCE [LARGE SCALE GENOMIC DNA]</scope>
    <source>
        <strain evidence="1 2">DSM 21226</strain>
    </source>
</reference>
<gene>
    <name evidence="1" type="ORF">BDD16_003280</name>
</gene>
<dbReference type="AlphaFoldDB" id="A0A7Y9R0Y1"/>
<dbReference type="EMBL" id="JACCFH010000001">
    <property type="protein sequence ID" value="NYG34294.1"/>
    <property type="molecule type" value="Genomic_DNA"/>
</dbReference>
<evidence type="ECO:0000313" key="2">
    <source>
        <dbReference type="Proteomes" id="UP000518288"/>
    </source>
</evidence>
<dbReference type="InterPro" id="IPR054257">
    <property type="entry name" value="DUF6988"/>
</dbReference>
<sequence length="233" mass="24296">MTRASQAKAGPAPVGDSDALSLVQALDRANALDVALMAAVGADRYRPFDDSDRISASVSAVLVALEHGRATRVLLADGLPTAAFSLLRLQHEVLARSVWLLYAASDGAVAKLAAPLNAESEAAAGKLPMLADMLKQLADKPGAVQPLAALLAFKTHNAKALNSFVHGGIHALQRQAQGYPVPLVIGALRNSNGLMLMAAMMLAVLTGSQSLVHRVSLLQTEFADDLPPTLQLA</sequence>
<dbReference type="Pfam" id="PF22491">
    <property type="entry name" value="DUF6988"/>
    <property type="match status" value="1"/>
</dbReference>
<evidence type="ECO:0000313" key="1">
    <source>
        <dbReference type="EMBL" id="NYG34294.1"/>
    </source>
</evidence>
<comment type="caution">
    <text evidence="1">The sequence shown here is derived from an EMBL/GenBank/DDBJ whole genome shotgun (WGS) entry which is preliminary data.</text>
</comment>
<protein>
    <submittedName>
        <fullName evidence="1">Uncharacterized protein</fullName>
    </submittedName>
</protein>